<evidence type="ECO:0000313" key="2">
    <source>
        <dbReference type="EMBL" id="MBB4063881.1"/>
    </source>
</evidence>
<organism evidence="2 3">
    <name type="scientific">Gellertiella hungarica</name>
    <dbReference type="NCBI Taxonomy" id="1572859"/>
    <lineage>
        <taxon>Bacteria</taxon>
        <taxon>Pseudomonadati</taxon>
        <taxon>Pseudomonadota</taxon>
        <taxon>Alphaproteobacteria</taxon>
        <taxon>Hyphomicrobiales</taxon>
        <taxon>Rhizobiaceae</taxon>
        <taxon>Gellertiella</taxon>
    </lineage>
</organism>
<dbReference type="RefSeq" id="WP_183365112.1">
    <property type="nucleotide sequence ID" value="NZ_JACIEZ010000002.1"/>
</dbReference>
<keyword evidence="1" id="KW-0472">Membrane</keyword>
<accession>A0A7W6J334</accession>
<dbReference type="AlphaFoldDB" id="A0A7W6J334"/>
<dbReference type="PANTHER" id="PTHR34980:SF2">
    <property type="entry name" value="INNER MEMBRANE PROTEIN YHAH-RELATED"/>
    <property type="match status" value="1"/>
</dbReference>
<feature type="transmembrane region" description="Helical" evidence="1">
    <location>
        <begin position="84"/>
        <end position="104"/>
    </location>
</feature>
<sequence length="121" mass="13323">MTFAESVTTCFQKYATFSGRATRSEYWWFALFNIIVSVVLNVVVQAGGGDSLVLNLAAAVVSLALFLPGLAVSVRRLHDIDKAGWWLLIALIPLIGFILLLIWFCTKGSVGENRFGFPPEK</sequence>
<keyword evidence="3" id="KW-1185">Reference proteome</keyword>
<dbReference type="EMBL" id="JACIEZ010000002">
    <property type="protein sequence ID" value="MBB4063881.1"/>
    <property type="molecule type" value="Genomic_DNA"/>
</dbReference>
<dbReference type="Proteomes" id="UP000528286">
    <property type="component" value="Unassembled WGS sequence"/>
</dbReference>
<proteinExistence type="predicted"/>
<gene>
    <name evidence="2" type="ORF">GGR23_001058</name>
</gene>
<reference evidence="2 3" key="1">
    <citation type="submission" date="2020-08" db="EMBL/GenBank/DDBJ databases">
        <title>Genomic Encyclopedia of Type Strains, Phase IV (KMG-IV): sequencing the most valuable type-strain genomes for metagenomic binning, comparative biology and taxonomic classification.</title>
        <authorList>
            <person name="Goeker M."/>
        </authorList>
    </citation>
    <scope>NUCLEOTIDE SEQUENCE [LARGE SCALE GENOMIC DNA]</scope>
    <source>
        <strain evidence="2 3">DSM 29853</strain>
    </source>
</reference>
<dbReference type="PANTHER" id="PTHR34980">
    <property type="entry name" value="INNER MEMBRANE PROTEIN-RELATED-RELATED"/>
    <property type="match status" value="1"/>
</dbReference>
<comment type="caution">
    <text evidence="2">The sequence shown here is derived from an EMBL/GenBank/DDBJ whole genome shotgun (WGS) entry which is preliminary data.</text>
</comment>
<protein>
    <submittedName>
        <fullName evidence="2">Uncharacterized membrane protein YhaH (DUF805 family)</fullName>
    </submittedName>
</protein>
<feature type="transmembrane region" description="Helical" evidence="1">
    <location>
        <begin position="52"/>
        <end position="72"/>
    </location>
</feature>
<keyword evidence="1" id="KW-0812">Transmembrane</keyword>
<dbReference type="Pfam" id="PF05656">
    <property type="entry name" value="DUF805"/>
    <property type="match status" value="1"/>
</dbReference>
<name>A0A7W6J334_9HYPH</name>
<dbReference type="InterPro" id="IPR008523">
    <property type="entry name" value="DUF805"/>
</dbReference>
<keyword evidence="1" id="KW-1133">Transmembrane helix</keyword>
<evidence type="ECO:0000256" key="1">
    <source>
        <dbReference type="SAM" id="Phobius"/>
    </source>
</evidence>
<evidence type="ECO:0000313" key="3">
    <source>
        <dbReference type="Proteomes" id="UP000528286"/>
    </source>
</evidence>
<feature type="transmembrane region" description="Helical" evidence="1">
    <location>
        <begin position="26"/>
        <end position="46"/>
    </location>
</feature>
<dbReference type="GO" id="GO:0005886">
    <property type="term" value="C:plasma membrane"/>
    <property type="evidence" value="ECO:0007669"/>
    <property type="project" value="TreeGrafter"/>
</dbReference>